<evidence type="ECO:0000313" key="2">
    <source>
        <dbReference type="EMBL" id="OMJ71149.1"/>
    </source>
</evidence>
<evidence type="ECO:0000313" key="3">
    <source>
        <dbReference type="Proteomes" id="UP000187209"/>
    </source>
</evidence>
<dbReference type="Pfam" id="PF11735">
    <property type="entry name" value="CAP59_mtransfer"/>
    <property type="match status" value="1"/>
</dbReference>
<dbReference type="OrthoDB" id="10011522at2759"/>
<dbReference type="PANTHER" id="PTHR34144">
    <property type="entry name" value="CHROMOSOME 8, WHOLE GENOME SHOTGUN SEQUENCE"/>
    <property type="match status" value="1"/>
</dbReference>
<name>A0A1R2B323_9CILI</name>
<dbReference type="Proteomes" id="UP000187209">
    <property type="component" value="Unassembled WGS sequence"/>
</dbReference>
<organism evidence="2 3">
    <name type="scientific">Stentor coeruleus</name>
    <dbReference type="NCBI Taxonomy" id="5963"/>
    <lineage>
        <taxon>Eukaryota</taxon>
        <taxon>Sar</taxon>
        <taxon>Alveolata</taxon>
        <taxon>Ciliophora</taxon>
        <taxon>Postciliodesmatophora</taxon>
        <taxon>Heterotrichea</taxon>
        <taxon>Heterotrichida</taxon>
        <taxon>Stentoridae</taxon>
        <taxon>Stentor</taxon>
    </lineage>
</organism>
<keyword evidence="1" id="KW-0732">Signal</keyword>
<comment type="caution">
    <text evidence="2">The sequence shown here is derived from an EMBL/GenBank/DDBJ whole genome shotgun (WGS) entry which is preliminary data.</text>
</comment>
<protein>
    <submittedName>
        <fullName evidence="2">Uncharacterized protein</fullName>
    </submittedName>
</protein>
<accession>A0A1R2B323</accession>
<feature type="signal peptide" evidence="1">
    <location>
        <begin position="1"/>
        <end position="19"/>
    </location>
</feature>
<gene>
    <name evidence="2" type="ORF">SteCoe_30715</name>
</gene>
<dbReference type="EMBL" id="MPUH01001018">
    <property type="protein sequence ID" value="OMJ71149.1"/>
    <property type="molecule type" value="Genomic_DNA"/>
</dbReference>
<reference evidence="2 3" key="1">
    <citation type="submission" date="2016-11" db="EMBL/GenBank/DDBJ databases">
        <title>The macronuclear genome of Stentor coeruleus: a giant cell with tiny introns.</title>
        <authorList>
            <person name="Slabodnick M."/>
            <person name="Ruby J.G."/>
            <person name="Reiff S.B."/>
            <person name="Swart E.C."/>
            <person name="Gosai S."/>
            <person name="Prabakaran S."/>
            <person name="Witkowska E."/>
            <person name="Larue G.E."/>
            <person name="Fisher S."/>
            <person name="Freeman R.M."/>
            <person name="Gunawardena J."/>
            <person name="Chu W."/>
            <person name="Stover N.A."/>
            <person name="Gregory B.D."/>
            <person name="Nowacki M."/>
            <person name="Derisi J."/>
            <person name="Roy S.W."/>
            <person name="Marshall W.F."/>
            <person name="Sood P."/>
        </authorList>
    </citation>
    <scope>NUCLEOTIDE SEQUENCE [LARGE SCALE GENOMIC DNA]</scope>
    <source>
        <strain evidence="2">WM001</strain>
    </source>
</reference>
<keyword evidence="3" id="KW-1185">Reference proteome</keyword>
<sequence length="406" mass="47865">MLVILSIITFLCCYLYTQPSHNLLDLDQDYNFFIAANFYNSESSLQYSLPELKKVISMLNRGDNIFISFAENGSKDNTFMILQDFLNNTNVRYNLLHCNESGILNWKMRTILGEKHTLKAVKNLPALRYARMAMLRNLALKPLYNNPFTNGLPIKVLFLNDIYFTATDLLNLISTRKGNYDIACGLDFYYQFYDILVSRDIKGHWFSGFYPFFHDLKSRENLTSSLPIKVQSCWNGMVSMNAEGFLNKSIMFRGREYNYKDTCECVQSECLLICVDFIRAGLDQIYINPNVRVSYEWKYYMMHNFPLLRFLVEVYQSLFFEYDDGKRTLIDDNVGNVDGEKGGVMRIGCDMPPYWENYKTNKFINIQKGTCEVPPLEFEAYRNYEKWLEFEKEYYVMYEKNFLNKC</sequence>
<proteinExistence type="predicted"/>
<dbReference type="PANTHER" id="PTHR34144:SF7">
    <property type="entry name" value="EXPORT PROTEIN (CAP59), PUTATIVE (AFU_ORTHOLOGUE AFUA_7G05020)-RELATED"/>
    <property type="match status" value="1"/>
</dbReference>
<evidence type="ECO:0000256" key="1">
    <source>
        <dbReference type="SAM" id="SignalP"/>
    </source>
</evidence>
<dbReference type="AlphaFoldDB" id="A0A1R2B323"/>
<dbReference type="InterPro" id="IPR021047">
    <property type="entry name" value="Mannosyltransferase_CMT1"/>
</dbReference>
<feature type="chain" id="PRO_5012006095" evidence="1">
    <location>
        <begin position="20"/>
        <end position="406"/>
    </location>
</feature>